<keyword evidence="8" id="KW-1185">Reference proteome</keyword>
<dbReference type="SUPFAM" id="SSF55120">
    <property type="entry name" value="Pseudouridine synthase"/>
    <property type="match status" value="1"/>
</dbReference>
<keyword evidence="3 5" id="KW-0413">Isomerase</keyword>
<dbReference type="GO" id="GO:0003723">
    <property type="term" value="F:RNA binding"/>
    <property type="evidence" value="ECO:0007669"/>
    <property type="project" value="UniProtKB-KW"/>
</dbReference>
<protein>
    <recommendedName>
        <fullName evidence="5">Pseudouridine synthase</fullName>
        <ecNumber evidence="5">5.4.99.-</ecNumber>
    </recommendedName>
</protein>
<gene>
    <name evidence="7" type="ORF">WN59_03100</name>
</gene>
<dbReference type="CDD" id="cd00165">
    <property type="entry name" value="S4"/>
    <property type="match status" value="1"/>
</dbReference>
<comment type="caution">
    <text evidence="7">The sequence shown here is derived from an EMBL/GenBank/DDBJ whole genome shotgun (WGS) entry which is preliminary data.</text>
</comment>
<evidence type="ECO:0000256" key="4">
    <source>
        <dbReference type="PROSITE-ProRule" id="PRU00182"/>
    </source>
</evidence>
<dbReference type="EC" id="5.4.99.-" evidence="5"/>
<accession>A0A0M2SS81</accession>
<dbReference type="AlphaFoldDB" id="A0A0M2SS81"/>
<dbReference type="InterPro" id="IPR036986">
    <property type="entry name" value="S4_RNA-bd_sf"/>
</dbReference>
<dbReference type="OrthoDB" id="9807213at2"/>
<dbReference type="STRING" id="1432562.WN59_03100"/>
<evidence type="ECO:0000313" key="7">
    <source>
        <dbReference type="EMBL" id="KKK35817.1"/>
    </source>
</evidence>
<evidence type="ECO:0000256" key="2">
    <source>
        <dbReference type="ARBA" id="ARBA00022884"/>
    </source>
</evidence>
<reference evidence="7 8" key="1">
    <citation type="submission" date="2015-04" db="EMBL/GenBank/DDBJ databases">
        <title>Taxonomic description and genome sequence of Salinicoccus sediminis sp. nov., a novel hyper halotolerant bacterium isolated from marine sediment.</title>
        <authorList>
            <person name="Mathan Kumar R."/>
            <person name="Kaur G."/>
            <person name="Kumar N."/>
            <person name="Kumar A."/>
            <person name="Singh N.K."/>
            <person name="Kaur N."/>
            <person name="Mayilraj S."/>
        </authorList>
    </citation>
    <scope>NUCLEOTIDE SEQUENCE [LARGE SCALE GENOMIC DNA]</scope>
    <source>
        <strain evidence="7 8">SV-16</strain>
    </source>
</reference>
<organism evidence="7 8">
    <name type="scientific">Salinicoccus sediminis</name>
    <dbReference type="NCBI Taxonomy" id="1432562"/>
    <lineage>
        <taxon>Bacteria</taxon>
        <taxon>Bacillati</taxon>
        <taxon>Bacillota</taxon>
        <taxon>Bacilli</taxon>
        <taxon>Bacillales</taxon>
        <taxon>Staphylococcaceae</taxon>
        <taxon>Salinicoccus</taxon>
    </lineage>
</organism>
<dbReference type="PROSITE" id="PS50889">
    <property type="entry name" value="S4"/>
    <property type="match status" value="1"/>
</dbReference>
<dbReference type="InterPro" id="IPR050343">
    <property type="entry name" value="RsuA_PseudoU_synthase"/>
</dbReference>
<comment type="similarity">
    <text evidence="1 5">Belongs to the pseudouridine synthase RsuA family.</text>
</comment>
<evidence type="ECO:0000259" key="6">
    <source>
        <dbReference type="SMART" id="SM00363"/>
    </source>
</evidence>
<name>A0A0M2SS81_9STAP</name>
<dbReference type="CDD" id="cd02553">
    <property type="entry name" value="PseudoU_synth_RsuA"/>
    <property type="match status" value="1"/>
</dbReference>
<keyword evidence="2 4" id="KW-0694">RNA-binding</keyword>
<dbReference type="Pfam" id="PF01479">
    <property type="entry name" value="S4"/>
    <property type="match status" value="1"/>
</dbReference>
<dbReference type="Pfam" id="PF00849">
    <property type="entry name" value="PseudoU_synth_2"/>
    <property type="match status" value="1"/>
</dbReference>
<dbReference type="PANTHER" id="PTHR47683:SF4">
    <property type="entry name" value="PSEUDOURIDINE SYNTHASE"/>
    <property type="match status" value="1"/>
</dbReference>
<dbReference type="PATRIC" id="fig|1432562.3.peg.635"/>
<feature type="domain" description="RNA-binding S4" evidence="6">
    <location>
        <begin position="1"/>
        <end position="60"/>
    </location>
</feature>
<dbReference type="EMBL" id="LAYZ01000001">
    <property type="protein sequence ID" value="KKK35817.1"/>
    <property type="molecule type" value="Genomic_DNA"/>
</dbReference>
<dbReference type="InterPro" id="IPR020094">
    <property type="entry name" value="TruA/RsuA/RluB/E/F_N"/>
</dbReference>
<dbReference type="InterPro" id="IPR018496">
    <property type="entry name" value="PsdUridine_synth_RsuA/RluB_CS"/>
</dbReference>
<dbReference type="InterPro" id="IPR002942">
    <property type="entry name" value="S4_RNA-bd"/>
</dbReference>
<dbReference type="Gene3D" id="3.30.70.1560">
    <property type="entry name" value="Alpha-L RNA-binding motif"/>
    <property type="match status" value="1"/>
</dbReference>
<evidence type="ECO:0000313" key="8">
    <source>
        <dbReference type="Proteomes" id="UP000034287"/>
    </source>
</evidence>
<dbReference type="InterPro" id="IPR006145">
    <property type="entry name" value="PsdUridine_synth_RsuA/RluA"/>
</dbReference>
<dbReference type="Proteomes" id="UP000034287">
    <property type="component" value="Unassembled WGS sequence"/>
</dbReference>
<dbReference type="PROSITE" id="PS01149">
    <property type="entry name" value="PSI_RSU"/>
    <property type="match status" value="1"/>
</dbReference>
<dbReference type="InterPro" id="IPR000748">
    <property type="entry name" value="PsdUridine_synth_RsuA/RluB/E/F"/>
</dbReference>
<dbReference type="RefSeq" id="WP_046512370.1">
    <property type="nucleotide sequence ID" value="NZ_LAYZ01000001.1"/>
</dbReference>
<dbReference type="InterPro" id="IPR020103">
    <property type="entry name" value="PsdUridine_synth_cat_dom_sf"/>
</dbReference>
<dbReference type="PANTHER" id="PTHR47683">
    <property type="entry name" value="PSEUDOURIDINE SYNTHASE FAMILY PROTEIN-RELATED"/>
    <property type="match status" value="1"/>
</dbReference>
<sequence length="229" mass="25478">MRLDKYLSNAGAGSRREVKAALKKGGVTVDGQMVKDAKAEVTGEEEILMDGMPVMLERGIYIMLNKPGGVISSTEAGRTATVMDIIDHPQKKDLFPVGRLDKDTTGLLFITDDGQLAHELLSPQKKIGKTYIADLEKGVSERDLMVLREGIPLKNFTTAPAEAEKLSDRRVKLTITEGKFHQVKRMFGYLDNRVTGLRRVGFAALTLDEKLEEGSWRRLTDKEIAEMKK</sequence>
<dbReference type="Gene3D" id="3.10.290.10">
    <property type="entry name" value="RNA-binding S4 domain"/>
    <property type="match status" value="1"/>
</dbReference>
<evidence type="ECO:0000256" key="3">
    <source>
        <dbReference type="ARBA" id="ARBA00023235"/>
    </source>
</evidence>
<dbReference type="InterPro" id="IPR042092">
    <property type="entry name" value="PsdUridine_s_RsuA/RluB/E/F_cat"/>
</dbReference>
<dbReference type="NCBIfam" id="TIGR00093">
    <property type="entry name" value="pseudouridine synthase"/>
    <property type="match status" value="1"/>
</dbReference>
<dbReference type="GO" id="GO:0000455">
    <property type="term" value="P:enzyme-directed rRNA pseudouridine synthesis"/>
    <property type="evidence" value="ECO:0007669"/>
    <property type="project" value="UniProtKB-ARBA"/>
</dbReference>
<evidence type="ECO:0000256" key="1">
    <source>
        <dbReference type="ARBA" id="ARBA00008348"/>
    </source>
</evidence>
<dbReference type="GO" id="GO:0120159">
    <property type="term" value="F:rRNA pseudouridine synthase activity"/>
    <property type="evidence" value="ECO:0007669"/>
    <property type="project" value="UniProtKB-ARBA"/>
</dbReference>
<evidence type="ECO:0000256" key="5">
    <source>
        <dbReference type="RuleBase" id="RU003887"/>
    </source>
</evidence>
<dbReference type="SUPFAM" id="SSF55174">
    <property type="entry name" value="Alpha-L RNA-binding motif"/>
    <property type="match status" value="1"/>
</dbReference>
<dbReference type="SMART" id="SM00363">
    <property type="entry name" value="S4"/>
    <property type="match status" value="1"/>
</dbReference>
<dbReference type="Gene3D" id="3.30.70.580">
    <property type="entry name" value="Pseudouridine synthase I, catalytic domain, N-terminal subdomain"/>
    <property type="match status" value="1"/>
</dbReference>
<proteinExistence type="inferred from homology"/>